<feature type="region of interest" description="Disordered" evidence="9">
    <location>
        <begin position="780"/>
        <end position="802"/>
    </location>
</feature>
<dbReference type="GO" id="GO:0006606">
    <property type="term" value="P:protein import into nucleus"/>
    <property type="evidence" value="ECO:0007669"/>
    <property type="project" value="TreeGrafter"/>
</dbReference>
<evidence type="ECO:0000256" key="8">
    <source>
        <dbReference type="SAM" id="Coils"/>
    </source>
</evidence>
<dbReference type="GO" id="GO:0017056">
    <property type="term" value="F:structural constituent of nuclear pore"/>
    <property type="evidence" value="ECO:0007669"/>
    <property type="project" value="InterPro"/>
</dbReference>
<dbReference type="PANTHER" id="PTHR13257:SF0">
    <property type="entry name" value="NUCLEAR PORE COMPLEX PROTEIN NUP88"/>
    <property type="match status" value="1"/>
</dbReference>
<organism evidence="10 11">
    <name type="scientific">Emericellopsis cladophorae</name>
    <dbReference type="NCBI Taxonomy" id="2686198"/>
    <lineage>
        <taxon>Eukaryota</taxon>
        <taxon>Fungi</taxon>
        <taxon>Dikarya</taxon>
        <taxon>Ascomycota</taxon>
        <taxon>Pezizomycotina</taxon>
        <taxon>Sordariomycetes</taxon>
        <taxon>Hypocreomycetidae</taxon>
        <taxon>Hypocreales</taxon>
        <taxon>Bionectriaceae</taxon>
        <taxon>Emericellopsis</taxon>
    </lineage>
</organism>
<keyword evidence="6" id="KW-0906">Nuclear pore complex</keyword>
<feature type="coiled-coil region" evidence="8">
    <location>
        <begin position="728"/>
        <end position="755"/>
    </location>
</feature>
<reference evidence="10" key="2">
    <citation type="submission" date="2022-07" db="EMBL/GenBank/DDBJ databases">
        <authorList>
            <person name="Goncalves M.F.M."/>
            <person name="Hilario S."/>
            <person name="Van De Peer Y."/>
            <person name="Esteves A.C."/>
            <person name="Alves A."/>
        </authorList>
    </citation>
    <scope>NUCLEOTIDE SEQUENCE</scope>
    <source>
        <strain evidence="10">MUM 19.33</strain>
    </source>
</reference>
<gene>
    <name evidence="10" type="ORF">J7T54_005783</name>
</gene>
<dbReference type="GO" id="GO:0006406">
    <property type="term" value="P:mRNA export from nucleus"/>
    <property type="evidence" value="ECO:0007669"/>
    <property type="project" value="TreeGrafter"/>
</dbReference>
<dbReference type="OrthoDB" id="341482at2759"/>
<evidence type="ECO:0000256" key="6">
    <source>
        <dbReference type="ARBA" id="ARBA00023132"/>
    </source>
</evidence>
<dbReference type="Proteomes" id="UP001055219">
    <property type="component" value="Unassembled WGS sequence"/>
</dbReference>
<accession>A0A9P9XY56</accession>
<comment type="caution">
    <text evidence="10">The sequence shown here is derived from an EMBL/GenBank/DDBJ whole genome shotgun (WGS) entry which is preliminary data.</text>
</comment>
<dbReference type="GeneID" id="75832266"/>
<keyword evidence="4" id="KW-0653">Protein transport</keyword>
<dbReference type="AlphaFoldDB" id="A0A9P9XY56"/>
<evidence type="ECO:0000313" key="11">
    <source>
        <dbReference type="Proteomes" id="UP001055219"/>
    </source>
</evidence>
<keyword evidence="8" id="KW-0175">Coiled coil</keyword>
<keyword evidence="11" id="KW-1185">Reference proteome</keyword>
<evidence type="ECO:0000256" key="7">
    <source>
        <dbReference type="ARBA" id="ARBA00023242"/>
    </source>
</evidence>
<dbReference type="GO" id="GO:0005643">
    <property type="term" value="C:nuclear pore"/>
    <property type="evidence" value="ECO:0007669"/>
    <property type="project" value="UniProtKB-SubCell"/>
</dbReference>
<evidence type="ECO:0000256" key="4">
    <source>
        <dbReference type="ARBA" id="ARBA00022927"/>
    </source>
</evidence>
<keyword evidence="7" id="KW-0539">Nucleus</keyword>
<dbReference type="RefSeq" id="XP_051360609.1">
    <property type="nucleotide sequence ID" value="XM_051508321.1"/>
</dbReference>
<sequence>MPKVQSYSASWLGQDAPGHQLFKADDTDRGRTYAYNASVDELPGPRRTIATLGTQAFVANGRDIRWGDLAFLKDKWERSPQGRSGLKREASLASVIDSVEQEPGAGVRTLKTRCAEDIRQLIVSPGGAYLAILTTHTVHICIIPDPSHLTCGETSPLKPQIHTLGPTTHVTSRAPIMSALWHPLGVNGSCLVTVTADAIVRVWELQLDSRWSFDKPTMSIDLRKLADGTTMDQDFSASTTVTNSGFSPDTFDMEVAAASFPHRESGGWNPMTLWVAMRGGDVYALCPLLPEKWSPPPMLIPSLSVSIVQTVASIQDNPEVSEYENLLAQQQFDWMGELDAQEPTIVEDQLGEPIHEIYNRPSRPSLVPRLQGPFEPLSEPEAAQDFEITDILVVGKNVDAEDLMMGEEEDLEFDDNDKEGASLTVICLLSADGQTRIYLDLEGVQAEWLPPKNKPRLGRLIARLDQPTLLTYQAIDTMSSSEIDNLSDDSWPVFSPDASHRYSFWVTTTTGISFISLLPWITRLESELAGSLDAGTDFRMNLVVHTASTRDKIYSCPKSQDVILAAATSIFDADLGYLLLSATPYEPIAMAFDTPESSRPLAIEDSPVKREEDDQPLLDFYEPRPVFNTPHAFSEDSLLPQYLDNLRTSRHKTTITQDVKLSPMTLNVFTEVHKVLSDETARLRDAAAEVFIRCQSLTGELREQIRKAGEVQRRIDAMLGDGEEESDRVRYDRRIEQANSRQEALKARIEKLKQTVGRSTTRELSVKERAWADEVRSAEKNVCLPGEDDDEGTTAANDSQNQPKKLWQRFEDLKELQDSLTMQLETLNVGKDGEEKREQQELRVPDNIRKSKMQQVQGALARETALVEAVRLRLEKLQTDAGV</sequence>
<dbReference type="InterPro" id="IPR037700">
    <property type="entry name" value="NUP88/NUP82"/>
</dbReference>
<keyword evidence="2" id="KW-0813">Transport</keyword>
<evidence type="ECO:0000256" key="5">
    <source>
        <dbReference type="ARBA" id="ARBA00023010"/>
    </source>
</evidence>
<comment type="subcellular location">
    <subcellularLocation>
        <location evidence="1">Nucleus</location>
        <location evidence="1">Nuclear pore complex</location>
    </subcellularLocation>
</comment>
<evidence type="ECO:0000256" key="2">
    <source>
        <dbReference type="ARBA" id="ARBA00022448"/>
    </source>
</evidence>
<dbReference type="GO" id="GO:0000056">
    <property type="term" value="P:ribosomal small subunit export from nucleus"/>
    <property type="evidence" value="ECO:0007669"/>
    <property type="project" value="InterPro"/>
</dbReference>
<evidence type="ECO:0000256" key="9">
    <source>
        <dbReference type="SAM" id="MobiDB-lite"/>
    </source>
</evidence>
<dbReference type="GO" id="GO:0000055">
    <property type="term" value="P:ribosomal large subunit export from nucleus"/>
    <property type="evidence" value="ECO:0007669"/>
    <property type="project" value="InterPro"/>
</dbReference>
<proteinExistence type="predicted"/>
<name>A0A9P9XY56_9HYPO</name>
<dbReference type="SUPFAM" id="SSF50978">
    <property type="entry name" value="WD40 repeat-like"/>
    <property type="match status" value="1"/>
</dbReference>
<dbReference type="EMBL" id="JAGIXG020000042">
    <property type="protein sequence ID" value="KAI6779753.1"/>
    <property type="molecule type" value="Genomic_DNA"/>
</dbReference>
<reference evidence="10" key="1">
    <citation type="journal article" date="2021" name="J Fungi (Basel)">
        <title>Genomic and Metabolomic Analyses of the Marine Fungus Emericellopsis cladophorae: Insights into Saltwater Adaptability Mechanisms and Its Biosynthetic Potential.</title>
        <authorList>
            <person name="Goncalves M.F.M."/>
            <person name="Hilario S."/>
            <person name="Van de Peer Y."/>
            <person name="Esteves A.C."/>
            <person name="Alves A."/>
        </authorList>
    </citation>
    <scope>NUCLEOTIDE SEQUENCE</scope>
    <source>
        <strain evidence="10">MUM 19.33</strain>
    </source>
</reference>
<protein>
    <submittedName>
        <fullName evidence="10">Nucleoporin-like protein</fullName>
    </submittedName>
</protein>
<evidence type="ECO:0000256" key="1">
    <source>
        <dbReference type="ARBA" id="ARBA00004567"/>
    </source>
</evidence>
<evidence type="ECO:0000256" key="3">
    <source>
        <dbReference type="ARBA" id="ARBA00022816"/>
    </source>
</evidence>
<dbReference type="PANTHER" id="PTHR13257">
    <property type="entry name" value="NUCLEOPORIN NUP84-RELATED"/>
    <property type="match status" value="1"/>
</dbReference>
<dbReference type="InterPro" id="IPR036322">
    <property type="entry name" value="WD40_repeat_dom_sf"/>
</dbReference>
<keyword evidence="5" id="KW-0811">Translocation</keyword>
<evidence type="ECO:0000313" key="10">
    <source>
        <dbReference type="EMBL" id="KAI6779753.1"/>
    </source>
</evidence>
<keyword evidence="3" id="KW-0509">mRNA transport</keyword>